<dbReference type="AlphaFoldDB" id="A0A834XBG2"/>
<name>A0A834XBG2_9FABA</name>
<keyword evidence="3" id="KW-1185">Reference proteome</keyword>
<evidence type="ECO:0000313" key="3">
    <source>
        <dbReference type="Proteomes" id="UP000634136"/>
    </source>
</evidence>
<accession>A0A834XBG2</accession>
<protein>
    <submittedName>
        <fullName evidence="2">Uncharacterized protein</fullName>
    </submittedName>
</protein>
<comment type="caution">
    <text evidence="2">The sequence shown here is derived from an EMBL/GenBank/DDBJ whole genome shotgun (WGS) entry which is preliminary data.</text>
</comment>
<evidence type="ECO:0000313" key="2">
    <source>
        <dbReference type="EMBL" id="KAF7841342.1"/>
    </source>
</evidence>
<proteinExistence type="predicted"/>
<feature type="region of interest" description="Disordered" evidence="1">
    <location>
        <begin position="1"/>
        <end position="24"/>
    </location>
</feature>
<gene>
    <name evidence="2" type="ORF">G2W53_003640</name>
</gene>
<sequence>MNSENESGLTCDDGLTMNDVRQVQ</sequence>
<evidence type="ECO:0000256" key="1">
    <source>
        <dbReference type="SAM" id="MobiDB-lite"/>
    </source>
</evidence>
<organism evidence="2 3">
    <name type="scientific">Senna tora</name>
    <dbReference type="NCBI Taxonomy" id="362788"/>
    <lineage>
        <taxon>Eukaryota</taxon>
        <taxon>Viridiplantae</taxon>
        <taxon>Streptophyta</taxon>
        <taxon>Embryophyta</taxon>
        <taxon>Tracheophyta</taxon>
        <taxon>Spermatophyta</taxon>
        <taxon>Magnoliopsida</taxon>
        <taxon>eudicotyledons</taxon>
        <taxon>Gunneridae</taxon>
        <taxon>Pentapetalae</taxon>
        <taxon>rosids</taxon>
        <taxon>fabids</taxon>
        <taxon>Fabales</taxon>
        <taxon>Fabaceae</taxon>
        <taxon>Caesalpinioideae</taxon>
        <taxon>Cassia clade</taxon>
        <taxon>Senna</taxon>
    </lineage>
</organism>
<dbReference type="EMBL" id="JAAIUW010000002">
    <property type="protein sequence ID" value="KAF7841342.1"/>
    <property type="molecule type" value="Genomic_DNA"/>
</dbReference>
<dbReference type="Proteomes" id="UP000634136">
    <property type="component" value="Unassembled WGS sequence"/>
</dbReference>
<reference evidence="2" key="1">
    <citation type="submission" date="2020-09" db="EMBL/GenBank/DDBJ databases">
        <title>Genome-Enabled Discovery of Anthraquinone Biosynthesis in Senna tora.</title>
        <authorList>
            <person name="Kang S.-H."/>
            <person name="Pandey R.P."/>
            <person name="Lee C.-M."/>
            <person name="Sim J.-S."/>
            <person name="Jeong J.-T."/>
            <person name="Choi B.-S."/>
            <person name="Jung M."/>
            <person name="Ginzburg D."/>
            <person name="Zhao K."/>
            <person name="Won S.Y."/>
            <person name="Oh T.-J."/>
            <person name="Yu Y."/>
            <person name="Kim N.-H."/>
            <person name="Lee O.R."/>
            <person name="Lee T.-H."/>
            <person name="Bashyal P."/>
            <person name="Kim T.-S."/>
            <person name="Lee W.-H."/>
            <person name="Kawkins C."/>
            <person name="Kim C.-K."/>
            <person name="Kim J.S."/>
            <person name="Ahn B.O."/>
            <person name="Rhee S.Y."/>
            <person name="Sohng J.K."/>
        </authorList>
    </citation>
    <scope>NUCLEOTIDE SEQUENCE</scope>
    <source>
        <tissue evidence="2">Leaf</tissue>
    </source>
</reference>